<dbReference type="Pfam" id="PF04014">
    <property type="entry name" value="MazE_antitoxin"/>
    <property type="match status" value="1"/>
</dbReference>
<dbReference type="PROSITE" id="PS51740">
    <property type="entry name" value="SPOVT_ABRB"/>
    <property type="match status" value="1"/>
</dbReference>
<evidence type="ECO:0000313" key="3">
    <source>
        <dbReference type="EMBL" id="AVO45036.1"/>
    </source>
</evidence>
<dbReference type="AlphaFoldDB" id="A0A2S0NAB2"/>
<dbReference type="GO" id="GO:0003677">
    <property type="term" value="F:DNA binding"/>
    <property type="evidence" value="ECO:0007669"/>
    <property type="project" value="UniProtKB-UniRule"/>
</dbReference>
<dbReference type="OrthoDB" id="9809003at2"/>
<dbReference type="Gene3D" id="2.10.260.10">
    <property type="match status" value="1"/>
</dbReference>
<name>A0A2S0NAB2_9HYPH</name>
<accession>A0A2S0NAB2</accession>
<dbReference type="NCBIfam" id="TIGR01439">
    <property type="entry name" value="lp_hng_hel_AbrB"/>
    <property type="match status" value="1"/>
</dbReference>
<reference evidence="3 4" key="1">
    <citation type="submission" date="2018-03" db="EMBL/GenBank/DDBJ databases">
        <title>Genome sequencing of Phreatobacter sp.</title>
        <authorList>
            <person name="Kim S.-J."/>
            <person name="Heo J."/>
            <person name="Kwon S.-W."/>
        </authorList>
    </citation>
    <scope>NUCLEOTIDE SEQUENCE [LARGE SCALE GENOMIC DNA]</scope>
    <source>
        <strain evidence="3 4">S-12</strain>
    </source>
</reference>
<gene>
    <name evidence="3" type="ORF">C6569_08145</name>
</gene>
<evidence type="ECO:0000256" key="1">
    <source>
        <dbReference type="PROSITE-ProRule" id="PRU01076"/>
    </source>
</evidence>
<dbReference type="KEGG" id="phr:C6569_08145"/>
<dbReference type="SMART" id="SM00966">
    <property type="entry name" value="SpoVT_AbrB"/>
    <property type="match status" value="1"/>
</dbReference>
<protein>
    <submittedName>
        <fullName evidence="3">AbrB family transcriptional regulator</fullName>
    </submittedName>
</protein>
<dbReference type="InterPro" id="IPR007159">
    <property type="entry name" value="SpoVT-AbrB_dom"/>
</dbReference>
<evidence type="ECO:0000259" key="2">
    <source>
        <dbReference type="PROSITE" id="PS51740"/>
    </source>
</evidence>
<feature type="domain" description="SpoVT-AbrB" evidence="2">
    <location>
        <begin position="2"/>
        <end position="48"/>
    </location>
</feature>
<dbReference type="SUPFAM" id="SSF89447">
    <property type="entry name" value="AbrB/MazE/MraZ-like"/>
    <property type="match status" value="1"/>
</dbReference>
<dbReference type="InterPro" id="IPR037914">
    <property type="entry name" value="SpoVT-AbrB_sf"/>
</dbReference>
<dbReference type="Proteomes" id="UP000237889">
    <property type="component" value="Chromosome"/>
</dbReference>
<dbReference type="EMBL" id="CP027668">
    <property type="protein sequence ID" value="AVO45036.1"/>
    <property type="molecule type" value="Genomic_DNA"/>
</dbReference>
<evidence type="ECO:0000313" key="4">
    <source>
        <dbReference type="Proteomes" id="UP000237889"/>
    </source>
</evidence>
<sequence>MRYRARMTSKGQLTLPVKLRESLNLKAGDEVVFIENEAGTVVLAAGRPSLASLRGVVRLPEAQIDEWIDEARSARGQAALPVTRSPAGRGA</sequence>
<proteinExistence type="predicted"/>
<organism evidence="3 4">
    <name type="scientific">Phreatobacter cathodiphilus</name>
    <dbReference type="NCBI Taxonomy" id="1868589"/>
    <lineage>
        <taxon>Bacteria</taxon>
        <taxon>Pseudomonadati</taxon>
        <taxon>Pseudomonadota</taxon>
        <taxon>Alphaproteobacteria</taxon>
        <taxon>Hyphomicrobiales</taxon>
        <taxon>Phreatobacteraceae</taxon>
        <taxon>Phreatobacter</taxon>
    </lineage>
</organism>
<keyword evidence="4" id="KW-1185">Reference proteome</keyword>
<keyword evidence="1" id="KW-0238">DNA-binding</keyword>